<keyword evidence="4" id="KW-1185">Reference proteome</keyword>
<evidence type="ECO:0000259" key="2">
    <source>
        <dbReference type="PROSITE" id="PS50158"/>
    </source>
</evidence>
<dbReference type="OrthoDB" id="8057216at2759"/>
<dbReference type="SMART" id="SM00343">
    <property type="entry name" value="ZnF_C2HC"/>
    <property type="match status" value="2"/>
</dbReference>
<comment type="caution">
    <text evidence="3">The sequence shown here is derived from an EMBL/GenBank/DDBJ whole genome shotgun (WGS) entry which is preliminary data.</text>
</comment>
<evidence type="ECO:0000256" key="1">
    <source>
        <dbReference type="PROSITE-ProRule" id="PRU00047"/>
    </source>
</evidence>
<sequence>MRIGYIEMEDQGAISLLNKGRIKIGWVYCRIRKRIIVTRCHKCLGYGHMKRDCTGPDRTDVCWKCGNKGHKAAQCKNNPSCDQKGATLKKIGSNITRNTTLRSTTKNFLDVQTFISKCVGSSKNPQPTCTTFSEALPCREKTTVNITCCFYGGRRVLQGVKVD</sequence>
<dbReference type="AlphaFoldDB" id="A0A8K0KAM1"/>
<dbReference type="SUPFAM" id="SSF57756">
    <property type="entry name" value="Retrovirus zinc finger-like domains"/>
    <property type="match status" value="1"/>
</dbReference>
<feature type="domain" description="CCHC-type" evidence="2">
    <location>
        <begin position="62"/>
        <end position="77"/>
    </location>
</feature>
<evidence type="ECO:0000313" key="3">
    <source>
        <dbReference type="EMBL" id="KAG8228943.1"/>
    </source>
</evidence>
<accession>A0A8K0KAM1</accession>
<organism evidence="3 4">
    <name type="scientific">Ladona fulva</name>
    <name type="common">Scarce chaser dragonfly</name>
    <name type="synonym">Libellula fulva</name>
    <dbReference type="NCBI Taxonomy" id="123851"/>
    <lineage>
        <taxon>Eukaryota</taxon>
        <taxon>Metazoa</taxon>
        <taxon>Ecdysozoa</taxon>
        <taxon>Arthropoda</taxon>
        <taxon>Hexapoda</taxon>
        <taxon>Insecta</taxon>
        <taxon>Pterygota</taxon>
        <taxon>Palaeoptera</taxon>
        <taxon>Odonata</taxon>
        <taxon>Epiprocta</taxon>
        <taxon>Anisoptera</taxon>
        <taxon>Libelluloidea</taxon>
        <taxon>Libellulidae</taxon>
        <taxon>Ladona</taxon>
    </lineage>
</organism>
<reference evidence="3" key="2">
    <citation type="submission" date="2017-10" db="EMBL/GenBank/DDBJ databases">
        <title>Ladona fulva Genome sequencing and assembly.</title>
        <authorList>
            <person name="Murali S."/>
            <person name="Richards S."/>
            <person name="Bandaranaike D."/>
            <person name="Bellair M."/>
            <person name="Blankenburg K."/>
            <person name="Chao H."/>
            <person name="Dinh H."/>
            <person name="Doddapaneni H."/>
            <person name="Dugan-Rocha S."/>
            <person name="Elkadiri S."/>
            <person name="Gnanaolivu R."/>
            <person name="Hernandez B."/>
            <person name="Skinner E."/>
            <person name="Javaid M."/>
            <person name="Lee S."/>
            <person name="Li M."/>
            <person name="Ming W."/>
            <person name="Munidasa M."/>
            <person name="Muniz J."/>
            <person name="Nguyen L."/>
            <person name="Hughes D."/>
            <person name="Osuji N."/>
            <person name="Pu L.-L."/>
            <person name="Puazo M."/>
            <person name="Qu C."/>
            <person name="Quiroz J."/>
            <person name="Raj R."/>
            <person name="Weissenberger G."/>
            <person name="Xin Y."/>
            <person name="Zou X."/>
            <person name="Han Y."/>
            <person name="Worley K."/>
            <person name="Muzny D."/>
            <person name="Gibbs R."/>
        </authorList>
    </citation>
    <scope>NUCLEOTIDE SEQUENCE</scope>
    <source>
        <strain evidence="3">Sampled in the wild</strain>
    </source>
</reference>
<keyword evidence="1" id="KW-0479">Metal-binding</keyword>
<dbReference type="Pfam" id="PF00098">
    <property type="entry name" value="zf-CCHC"/>
    <property type="match status" value="1"/>
</dbReference>
<gene>
    <name evidence="3" type="ORF">J437_LFUL006565</name>
</gene>
<proteinExistence type="predicted"/>
<feature type="domain" description="CCHC-type" evidence="2">
    <location>
        <begin position="39"/>
        <end position="53"/>
    </location>
</feature>
<keyword evidence="1" id="KW-0863">Zinc-finger</keyword>
<evidence type="ECO:0000313" key="4">
    <source>
        <dbReference type="Proteomes" id="UP000792457"/>
    </source>
</evidence>
<dbReference type="EMBL" id="KZ308398">
    <property type="protein sequence ID" value="KAG8228943.1"/>
    <property type="molecule type" value="Genomic_DNA"/>
</dbReference>
<dbReference type="InterPro" id="IPR036875">
    <property type="entry name" value="Znf_CCHC_sf"/>
</dbReference>
<dbReference type="InterPro" id="IPR001878">
    <property type="entry name" value="Znf_CCHC"/>
</dbReference>
<dbReference type="Gene3D" id="4.10.60.10">
    <property type="entry name" value="Zinc finger, CCHC-type"/>
    <property type="match status" value="1"/>
</dbReference>
<name>A0A8K0KAM1_LADFU</name>
<dbReference type="PROSITE" id="PS50158">
    <property type="entry name" value="ZF_CCHC"/>
    <property type="match status" value="2"/>
</dbReference>
<dbReference type="GO" id="GO:0008270">
    <property type="term" value="F:zinc ion binding"/>
    <property type="evidence" value="ECO:0007669"/>
    <property type="project" value="UniProtKB-KW"/>
</dbReference>
<keyword evidence="1" id="KW-0862">Zinc</keyword>
<dbReference type="Proteomes" id="UP000792457">
    <property type="component" value="Unassembled WGS sequence"/>
</dbReference>
<dbReference type="GO" id="GO:0003676">
    <property type="term" value="F:nucleic acid binding"/>
    <property type="evidence" value="ECO:0007669"/>
    <property type="project" value="InterPro"/>
</dbReference>
<reference evidence="3" key="1">
    <citation type="submission" date="2013-04" db="EMBL/GenBank/DDBJ databases">
        <authorList>
            <person name="Qu J."/>
            <person name="Murali S.C."/>
            <person name="Bandaranaike D."/>
            <person name="Bellair M."/>
            <person name="Blankenburg K."/>
            <person name="Chao H."/>
            <person name="Dinh H."/>
            <person name="Doddapaneni H."/>
            <person name="Downs B."/>
            <person name="Dugan-Rocha S."/>
            <person name="Elkadiri S."/>
            <person name="Gnanaolivu R.D."/>
            <person name="Hernandez B."/>
            <person name="Javaid M."/>
            <person name="Jayaseelan J.C."/>
            <person name="Lee S."/>
            <person name="Li M."/>
            <person name="Ming W."/>
            <person name="Munidasa M."/>
            <person name="Muniz J."/>
            <person name="Nguyen L."/>
            <person name="Ongeri F."/>
            <person name="Osuji N."/>
            <person name="Pu L.-L."/>
            <person name="Puazo M."/>
            <person name="Qu C."/>
            <person name="Quiroz J."/>
            <person name="Raj R."/>
            <person name="Weissenberger G."/>
            <person name="Xin Y."/>
            <person name="Zou X."/>
            <person name="Han Y."/>
            <person name="Richards S."/>
            <person name="Worley K."/>
            <person name="Muzny D."/>
            <person name="Gibbs R."/>
        </authorList>
    </citation>
    <scope>NUCLEOTIDE SEQUENCE</scope>
    <source>
        <strain evidence="3">Sampled in the wild</strain>
    </source>
</reference>
<protein>
    <recommendedName>
        <fullName evidence="2">CCHC-type domain-containing protein</fullName>
    </recommendedName>
</protein>